<feature type="compositionally biased region" description="Low complexity" evidence="7">
    <location>
        <begin position="1503"/>
        <end position="1535"/>
    </location>
</feature>
<evidence type="ECO:0000256" key="7">
    <source>
        <dbReference type="SAM" id="MobiDB-lite"/>
    </source>
</evidence>
<feature type="compositionally biased region" description="Polar residues" evidence="7">
    <location>
        <begin position="84"/>
        <end position="93"/>
    </location>
</feature>
<comment type="subcellular location">
    <subcellularLocation>
        <location evidence="1">Vacuole membrane</location>
        <topology evidence="1">Peripheral membrane protein</topology>
    </subcellularLocation>
</comment>
<evidence type="ECO:0000313" key="10">
    <source>
        <dbReference type="Proteomes" id="UP001367316"/>
    </source>
</evidence>
<comment type="caution">
    <text evidence="9">The sequence shown here is derived from an EMBL/GenBank/DDBJ whole genome shotgun (WGS) entry which is preliminary data.</text>
</comment>
<dbReference type="InterPro" id="IPR045838">
    <property type="entry name" value="DEPDC5_CTD"/>
</dbReference>
<keyword evidence="10" id="KW-1185">Reference proteome</keyword>
<feature type="region of interest" description="Disordered" evidence="7">
    <location>
        <begin position="721"/>
        <end position="857"/>
    </location>
</feature>
<feature type="compositionally biased region" description="Polar residues" evidence="7">
    <location>
        <begin position="1997"/>
        <end position="2006"/>
    </location>
</feature>
<feature type="region of interest" description="Disordered" evidence="7">
    <location>
        <begin position="63"/>
        <end position="94"/>
    </location>
</feature>
<feature type="region of interest" description="Disordered" evidence="7">
    <location>
        <begin position="1461"/>
        <end position="1552"/>
    </location>
</feature>
<evidence type="ECO:0000313" key="9">
    <source>
        <dbReference type="EMBL" id="KAK7609172.1"/>
    </source>
</evidence>
<dbReference type="InterPro" id="IPR027244">
    <property type="entry name" value="IML1"/>
</dbReference>
<dbReference type="InterPro" id="IPR036390">
    <property type="entry name" value="WH_DNA-bd_sf"/>
</dbReference>
<feature type="compositionally biased region" description="Low complexity" evidence="7">
    <location>
        <begin position="933"/>
        <end position="947"/>
    </location>
</feature>
<sequence>MSKSANLASPKVQKVCTLWTHETQFSREDVVINLDRFPELSVTPGTLVKIVALSQNTAVRDFQEVPRSSSQDGGRRIKLETTRHASSTGLGSQKNRHGTFMVTLDENGHRVQGGREIDAQKTYVFIAKPMSQDLKAKYPNLQVSISDHIARNFGFRNRMQVVLSVAEDDLYSASHIEISFRDEYLSRADMWRFAISELSGKTVYKGQKLLFMGTIKGTVKNVFVNGKTTHSAYFSTTTKPIFRSESARFVLFIQMSKEMWNFDTEGSGEIMFNKVINGFLPDLFKRWKRLDVKHLVSIILFTRMQYDRGFLPDNGEANGLPFDPEARDGRATRDFYRVVVSEMASGDWVHILYQLKKEFRAFLRDVSIMPFFESTRTGDDEEVHPETIIAGTPRTADKGNVLEAINLAVRQYSKDHIDRDLVRTGISVIVITPGTGLFEVDYNMLKLTTDILMGSGIGIDLVCLQPMPLHSVPLFKYRNPRLATTQKHFARDEAVEEDDTPRQTFPNFGPHRSSRQRGPGSLSASPGKYQAFLAQSMAEPEPGKWSYAMPHWLDISFWTGSSKELNASPAAEKKAKSQKKSKGFSLRCRMYELQMVGVMENELSNISVPYLQENPLYPWSLLAPLDEGADQKKTPSLPASYSPSDTRLGIYRSKPLDLDAQNAMQRAWMDIYDDHIFRPLVSRQQAEDEARKVRQQKELEARQVLRSNRFRSIPSESLLSASFTSETGSMMESARPPRSPGFSRGKDPGYDTSRSSRHMRHRPSISSHTLEESPSEVTGAAAPKEKPVLNKNMTVHPLLPVSFKGSKKSDSTEAPGEPETKTESSRPPTPERGRTKEILGVRSGAESSSSSSNPRISRWFPRNMSFSAFGFGPSKAAPSTGINTNKNVTGSISKVTPTTSLARKPSQFSVLSAALGNSFHENKLASEPIEIQNASKKSSNSNSAESSLQIGSGTPKGRQSLSTSHSQADLKDPGSLFLLAGSKGLLDQVGPKINLSSSGGRDEIPRTLSPTNALAPWMILVNPCNPKKNNLNVASQFRRWHHVFPQPLKADSMKWKSLCSPAAVPLTNDFFPTAEQLATEYNESPYRLIQNDEDEPNAPPKSRENLLRELIGFRLCHGFQIIIGSAVAEFAGKSEQEISNIFAKDYMLEAGSSVFMSIGGTVHQLMCISSGEVEVKRFMRKPTVALSTESGSPPFVYKPLIRTALDETYNIQEVPLKPPGDEYNWNFIDSYLAGYGQEFSEALHFWRARFVLLPIEVPTKPRVQGQLSTVTEDSDEEIRLEGIRKLTQIWQKLRYVSPEERQVNHADSTKKDSNPLAINFQTRDPSAVVAGGLDGILLDEGNIDTFSSNLFAGTESYTSSNYDLSKLAAELQSDKGIPMADRRWHFKLHLSCFVGFDLTTWILQNFRDIETREDAVVLGNQLMAKGLFRHVTGKHPFRDGNFFYHLTSEYRAPRYEKEGQKGWLGLSMGGGGRRTEKSSVPSTPSTDAPRPVSIASSFAGKGSRPPTATSSNSNSNSNSASERESQASSAACSASGDGDGDKTPTRLGSPRKSVCLSNTMRIDVDIRKRSYRPEIATLHYDRLHNPDNCYHIRIDWMNVTSKLIDDAITTWGTAVEKYGLRLVEVPIAEATSVAESHPFRKPYVVKLAMPPPKNPPQPQYFDATSFGPHPNKSSSLTTDKHVYHKGILRKFGFVLDMEAASCFPTDVDVTYSWGRPSYKYTQFVHKSGVVIAQITDEGTFLLLANRLCNSRGAFGVGLARNTPKHPLQDAAPPPPPPIFGLKDQVTNFRSPFASPAMRPVSDAGLPPLPPLPLLPNTPGISGPGPGPSIPNRRETLRTAEAIKDEMELFTSNEDALRRFYTEFAAEISKQQGAGKHSPRMSPRMGSIFAAGSGRDRFSPRPSPSFMARERESPWVGSVLPPPISEERIPSLRLPPGVAAKAGTAVDRDGKDRERPRDGSPASGTSVTTGFATAPVTPVTTLPLGGITGAAGGYMGQPTTAGTIQQHSPFSSASGSNSPFAGSGAGHSSLSAAGGQSASHSPLVGSVNTAGSTGMARVGSGTSLSASIAGSISRGIAGVTTSSHSRTLTRSSDDIILRYSYNRELGILVLRERNRKSLVGYYKRYIIKIIEENYYSTIIVLLSKVRLTKLRVYILLNRLTKLAI</sequence>
<dbReference type="Pfam" id="PF00610">
    <property type="entry name" value="DEP"/>
    <property type="match status" value="1"/>
</dbReference>
<feature type="region of interest" description="Disordered" evidence="7">
    <location>
        <begin position="932"/>
        <end position="969"/>
    </location>
</feature>
<dbReference type="EMBL" id="JBBPBF010000024">
    <property type="protein sequence ID" value="KAK7609172.1"/>
    <property type="molecule type" value="Genomic_DNA"/>
</dbReference>
<comment type="similarity">
    <text evidence="2">Belongs to the IML1 family.</text>
</comment>
<dbReference type="SMART" id="SM00049">
    <property type="entry name" value="DEP"/>
    <property type="match status" value="1"/>
</dbReference>
<evidence type="ECO:0000256" key="1">
    <source>
        <dbReference type="ARBA" id="ARBA00004148"/>
    </source>
</evidence>
<feature type="compositionally biased region" description="Low complexity" evidence="7">
    <location>
        <begin position="2007"/>
        <end position="2040"/>
    </location>
</feature>
<feature type="region of interest" description="Disordered" evidence="7">
    <location>
        <begin position="490"/>
        <end position="525"/>
    </location>
</feature>
<feature type="domain" description="DEP" evidence="8">
    <location>
        <begin position="1373"/>
        <end position="1448"/>
    </location>
</feature>
<proteinExistence type="inferred from homology"/>
<feature type="compositionally biased region" description="Basic and acidic residues" evidence="7">
    <location>
        <begin position="1945"/>
        <end position="1957"/>
    </location>
</feature>
<feature type="compositionally biased region" description="Polar residues" evidence="7">
    <location>
        <begin position="948"/>
        <end position="967"/>
    </location>
</feature>
<feature type="region of interest" description="Disordered" evidence="7">
    <location>
        <begin position="1997"/>
        <end position="2042"/>
    </location>
</feature>
<dbReference type="CDD" id="cd04449">
    <property type="entry name" value="DEP_DEPDC5-like"/>
    <property type="match status" value="1"/>
</dbReference>
<dbReference type="InterPro" id="IPR048255">
    <property type="entry name" value="IML1_N"/>
</dbReference>
<evidence type="ECO:0000259" key="8">
    <source>
        <dbReference type="PROSITE" id="PS50186"/>
    </source>
</evidence>
<feature type="compositionally biased region" description="Basic and acidic residues" evidence="7">
    <location>
        <begin position="73"/>
        <end position="83"/>
    </location>
</feature>
<dbReference type="PANTHER" id="PTHR13179:SF8">
    <property type="entry name" value="GATOR COMPLEX PROTEIN DEPDC5"/>
    <property type="match status" value="1"/>
</dbReference>
<dbReference type="InterPro" id="IPR036388">
    <property type="entry name" value="WH-like_DNA-bd_sf"/>
</dbReference>
<dbReference type="Pfam" id="PF24438">
    <property type="entry name" value="IML1_N_fung"/>
    <property type="match status" value="1"/>
</dbReference>
<dbReference type="PROSITE" id="PS50186">
    <property type="entry name" value="DEP"/>
    <property type="match status" value="1"/>
</dbReference>
<dbReference type="Pfam" id="PF12257">
    <property type="entry name" value="IML1"/>
    <property type="match status" value="1"/>
</dbReference>
<dbReference type="PANTHER" id="PTHR13179">
    <property type="entry name" value="DEP DOMAIN CONTAINING PROTEIN 5"/>
    <property type="match status" value="1"/>
</dbReference>
<keyword evidence="6" id="KW-0472">Membrane</keyword>
<feature type="compositionally biased region" description="Polar residues" evidence="7">
    <location>
        <begin position="721"/>
        <end position="730"/>
    </location>
</feature>
<evidence type="ECO:0000256" key="6">
    <source>
        <dbReference type="ARBA" id="ARBA00023136"/>
    </source>
</evidence>
<organism evidence="9 10">
    <name type="scientific">Phyllosticta paracitricarpa</name>
    <dbReference type="NCBI Taxonomy" id="2016321"/>
    <lineage>
        <taxon>Eukaryota</taxon>
        <taxon>Fungi</taxon>
        <taxon>Dikarya</taxon>
        <taxon>Ascomycota</taxon>
        <taxon>Pezizomycotina</taxon>
        <taxon>Dothideomycetes</taxon>
        <taxon>Dothideomycetes incertae sedis</taxon>
        <taxon>Botryosphaeriales</taxon>
        <taxon>Phyllostictaceae</taxon>
        <taxon>Phyllosticta</taxon>
    </lineage>
</organism>
<evidence type="ECO:0000256" key="5">
    <source>
        <dbReference type="ARBA" id="ARBA00022554"/>
    </source>
</evidence>
<feature type="region of interest" description="Disordered" evidence="7">
    <location>
        <begin position="1888"/>
        <end position="1979"/>
    </location>
</feature>
<protein>
    <recommendedName>
        <fullName evidence="3">Vacuolar membrane-associated protein IML1</fullName>
    </recommendedName>
    <alternativeName>
        <fullName evidence="4">Vacuolar membrane-associated protein iml1</fullName>
    </alternativeName>
</protein>
<evidence type="ECO:0000256" key="3">
    <source>
        <dbReference type="ARBA" id="ARBA00018529"/>
    </source>
</evidence>
<feature type="compositionally biased region" description="Basic and acidic residues" evidence="7">
    <location>
        <begin position="818"/>
        <end position="839"/>
    </location>
</feature>
<dbReference type="Gene3D" id="1.10.10.10">
    <property type="entry name" value="Winged helix-like DNA-binding domain superfamily/Winged helix DNA-binding domain"/>
    <property type="match status" value="1"/>
</dbReference>
<dbReference type="SUPFAM" id="SSF46785">
    <property type="entry name" value="Winged helix' DNA-binding domain"/>
    <property type="match status" value="1"/>
</dbReference>
<name>A0ABR1N1T1_9PEZI</name>
<gene>
    <name evidence="9" type="ORF">JOL62DRAFT_557811</name>
</gene>
<dbReference type="Pfam" id="PF19418">
    <property type="entry name" value="DEPDC5_CTD"/>
    <property type="match status" value="1"/>
</dbReference>
<evidence type="ECO:0000256" key="2">
    <source>
        <dbReference type="ARBA" id="ARBA00005643"/>
    </source>
</evidence>
<feature type="compositionally biased region" description="Low complexity" evidence="7">
    <location>
        <begin position="1966"/>
        <end position="1979"/>
    </location>
</feature>
<dbReference type="InterPro" id="IPR057068">
    <property type="entry name" value="IML1_N_fung"/>
</dbReference>
<dbReference type="InterPro" id="IPR000591">
    <property type="entry name" value="DEP_dom"/>
</dbReference>
<keyword evidence="5" id="KW-0926">Vacuole</keyword>
<evidence type="ECO:0000256" key="4">
    <source>
        <dbReference type="ARBA" id="ARBA00021881"/>
    </source>
</evidence>
<accession>A0ABR1N1T1</accession>
<dbReference type="Proteomes" id="UP001367316">
    <property type="component" value="Unassembled WGS sequence"/>
</dbReference>
<reference evidence="9 10" key="1">
    <citation type="submission" date="2024-04" db="EMBL/GenBank/DDBJ databases">
        <title>Phyllosticta paracitricarpa is synonymous to the EU quarantine fungus P. citricarpa based on phylogenomic analyses.</title>
        <authorList>
            <consortium name="Lawrence Berkeley National Laboratory"/>
            <person name="Van ingen-buijs V.A."/>
            <person name="Van westerhoven A.C."/>
            <person name="Haridas S."/>
            <person name="Skiadas P."/>
            <person name="Martin F."/>
            <person name="Groenewald J.Z."/>
            <person name="Crous P.W."/>
            <person name="Seidl M.F."/>
        </authorList>
    </citation>
    <scope>NUCLEOTIDE SEQUENCE [LARGE SCALE GENOMIC DNA]</scope>
    <source>
        <strain evidence="9 10">CBS 141358</strain>
    </source>
</reference>